<sequence>MDTENSASDIETLVRITPVKVLSKSMNTIAQAIDEAATDGNKQQVLKLVDSAESLLNAITQLNK</sequence>
<dbReference type="PATRIC" id="fig|1423766.4.peg.1831"/>
<protein>
    <submittedName>
        <fullName evidence="1">Uncharacterized protein</fullName>
    </submittedName>
</protein>
<dbReference type="EMBL" id="AZEB01000032">
    <property type="protein sequence ID" value="KRL20266.1"/>
    <property type="molecule type" value="Genomic_DNA"/>
</dbReference>
<dbReference type="AlphaFoldDB" id="A0A0R1NS34"/>
<name>A0A0R1NS34_9LACO</name>
<comment type="caution">
    <text evidence="1">The sequence shown here is derived from an EMBL/GenBank/DDBJ whole genome shotgun (WGS) entry which is preliminary data.</text>
</comment>
<organism evidence="1 2">
    <name type="scientific">Lentilactobacillus kisonensis DSM 19906 = JCM 15041</name>
    <dbReference type="NCBI Taxonomy" id="1423766"/>
    <lineage>
        <taxon>Bacteria</taxon>
        <taxon>Bacillati</taxon>
        <taxon>Bacillota</taxon>
        <taxon>Bacilli</taxon>
        <taxon>Lactobacillales</taxon>
        <taxon>Lactobacillaceae</taxon>
        <taxon>Lentilactobacillus</taxon>
    </lineage>
</organism>
<keyword evidence="2" id="KW-1185">Reference proteome</keyword>
<dbReference type="RefSeq" id="WP_008857152.1">
    <property type="nucleotide sequence ID" value="NZ_AZEB01000032.1"/>
</dbReference>
<dbReference type="Proteomes" id="UP000051439">
    <property type="component" value="Unassembled WGS sequence"/>
</dbReference>
<evidence type="ECO:0000313" key="1">
    <source>
        <dbReference type="EMBL" id="KRL20266.1"/>
    </source>
</evidence>
<reference evidence="1 2" key="1">
    <citation type="journal article" date="2015" name="Genome Announc.">
        <title>Expanding the biotechnology potential of lactobacilli through comparative genomics of 213 strains and associated genera.</title>
        <authorList>
            <person name="Sun Z."/>
            <person name="Harris H.M."/>
            <person name="McCann A."/>
            <person name="Guo C."/>
            <person name="Argimon S."/>
            <person name="Zhang W."/>
            <person name="Yang X."/>
            <person name="Jeffery I.B."/>
            <person name="Cooney J.C."/>
            <person name="Kagawa T.F."/>
            <person name="Liu W."/>
            <person name="Song Y."/>
            <person name="Salvetti E."/>
            <person name="Wrobel A."/>
            <person name="Rasinkangas P."/>
            <person name="Parkhill J."/>
            <person name="Rea M.C."/>
            <person name="O'Sullivan O."/>
            <person name="Ritari J."/>
            <person name="Douillard F.P."/>
            <person name="Paul Ross R."/>
            <person name="Yang R."/>
            <person name="Briner A.E."/>
            <person name="Felis G.E."/>
            <person name="de Vos W.M."/>
            <person name="Barrangou R."/>
            <person name="Klaenhammer T.R."/>
            <person name="Caufield P.W."/>
            <person name="Cui Y."/>
            <person name="Zhang H."/>
            <person name="O'Toole P.W."/>
        </authorList>
    </citation>
    <scope>NUCLEOTIDE SEQUENCE [LARGE SCALE GENOMIC DNA]</scope>
    <source>
        <strain evidence="1 2">DSM 19906</strain>
    </source>
</reference>
<evidence type="ECO:0000313" key="2">
    <source>
        <dbReference type="Proteomes" id="UP000051439"/>
    </source>
</evidence>
<proteinExistence type="predicted"/>
<gene>
    <name evidence="1" type="ORF">FC98_GL001769</name>
</gene>
<accession>A0A0R1NS34</accession>